<gene>
    <name evidence="3" type="ORF">PaecuDRAFT_3925</name>
</gene>
<feature type="domain" description="Purine catabolism PurC-like" evidence="1">
    <location>
        <begin position="12"/>
        <end position="128"/>
    </location>
</feature>
<dbReference type="InterPro" id="IPR042070">
    <property type="entry name" value="PucR_C-HTH_sf"/>
</dbReference>
<keyword evidence="4" id="KW-1185">Reference proteome</keyword>
<dbReference type="RefSeq" id="WP_006039911.1">
    <property type="nucleotide sequence ID" value="NZ_AEDD01000011.1"/>
</dbReference>
<sequence>MVNTVLQITVKEVLQRPHFHQAHTIASERALGRIVQWAHLAESLQAAPSQGGHELILSSAEGWLNEETTLPYLRQLIDSGASGLCLATTGGMDRLPDSVIRLAEREHFPLILLKPEVRYIDITQDLHRLFLNRHHQMVAALEALSARFNQLLLSGKGILPLLKLLNETANAQVAFFPVEGEPAFVPPMPKPKADALLADWISGKQQPDSVNHPPAHRPILALDHLFADLLLIGRQELSEFQKLALDRCATAVAQEMMRTTYMEERNRQRADLWLLGWLEGKQTEEQAKEYLAAAFPSLSQVSAAVVLFEWGVGGEHCTVANGMDGSIVQLNLKARKAFEGEGFYVQAARTEEELVYLVFDRRGRPQLSERLLRAIHKLKQDGIGPFAARLAGIGAETASLSGIPDSYASAKETIRIQKRIGPLDRPLYSELHVYRILSVMYQSGGLPPFVNEYLGPIIRCDSEKNGHLLLTLKTYLHCAGSKQETAKALFIVRQTLYHRLDKIAVLLGEDFMQPDKRMAVELALRGYEYVHGVIR</sequence>
<evidence type="ECO:0000313" key="3">
    <source>
        <dbReference type="EMBL" id="EFM09388.1"/>
    </source>
</evidence>
<proteinExistence type="predicted"/>
<dbReference type="InterPro" id="IPR025736">
    <property type="entry name" value="PucR_C-HTH_dom"/>
</dbReference>
<evidence type="ECO:0000259" key="2">
    <source>
        <dbReference type="Pfam" id="PF13556"/>
    </source>
</evidence>
<dbReference type="PANTHER" id="PTHR33744">
    <property type="entry name" value="CARBOHYDRATE DIACID REGULATOR"/>
    <property type="match status" value="1"/>
</dbReference>
<dbReference type="InterPro" id="IPR012914">
    <property type="entry name" value="PucR_dom"/>
</dbReference>
<dbReference type="InterPro" id="IPR051448">
    <property type="entry name" value="CdaR-like_regulators"/>
</dbReference>
<reference evidence="3 4" key="1">
    <citation type="submission" date="2010-07" db="EMBL/GenBank/DDBJ databases">
        <title>The draft genome of Paenibacillus curdlanolyticus YK9.</title>
        <authorList>
            <consortium name="US DOE Joint Genome Institute (JGI-PGF)"/>
            <person name="Lucas S."/>
            <person name="Copeland A."/>
            <person name="Lapidus A."/>
            <person name="Cheng J.-F."/>
            <person name="Bruce D."/>
            <person name="Goodwin L."/>
            <person name="Pitluck S."/>
            <person name="Land M.L."/>
            <person name="Hauser L."/>
            <person name="Chang Y.-J."/>
            <person name="Jeffries C."/>
            <person name="Anderson I.J."/>
            <person name="Johnson E."/>
            <person name="Loganathan U."/>
            <person name="Mulhopadhyay B."/>
            <person name="Kyrpides N."/>
            <person name="Woyke T.J."/>
        </authorList>
    </citation>
    <scope>NUCLEOTIDE SEQUENCE [LARGE SCALE GENOMIC DNA]</scope>
    <source>
        <strain evidence="3 4">YK9</strain>
    </source>
</reference>
<dbReference type="OrthoDB" id="143422at2"/>
<dbReference type="eggNOG" id="COG3835">
    <property type="taxonomic scope" value="Bacteria"/>
</dbReference>
<protein>
    <submittedName>
        <fullName evidence="3">Transcriptional regulator, CdaR</fullName>
    </submittedName>
</protein>
<organism evidence="3 4">
    <name type="scientific">Paenibacillus curdlanolyticus YK9</name>
    <dbReference type="NCBI Taxonomy" id="717606"/>
    <lineage>
        <taxon>Bacteria</taxon>
        <taxon>Bacillati</taxon>
        <taxon>Bacillota</taxon>
        <taxon>Bacilli</taxon>
        <taxon>Bacillales</taxon>
        <taxon>Paenibacillaceae</taxon>
        <taxon>Paenibacillus</taxon>
    </lineage>
</organism>
<evidence type="ECO:0000313" key="4">
    <source>
        <dbReference type="Proteomes" id="UP000005387"/>
    </source>
</evidence>
<accession>E0IE34</accession>
<feature type="domain" description="PucR C-terminal helix-turn-helix" evidence="2">
    <location>
        <begin position="468"/>
        <end position="525"/>
    </location>
</feature>
<dbReference type="AlphaFoldDB" id="E0IE34"/>
<dbReference type="EMBL" id="AEDD01000011">
    <property type="protein sequence ID" value="EFM09388.1"/>
    <property type="molecule type" value="Genomic_DNA"/>
</dbReference>
<dbReference type="Pfam" id="PF07905">
    <property type="entry name" value="PucR"/>
    <property type="match status" value="1"/>
</dbReference>
<dbReference type="Proteomes" id="UP000005387">
    <property type="component" value="Unassembled WGS sequence"/>
</dbReference>
<dbReference type="Gene3D" id="1.10.10.2840">
    <property type="entry name" value="PucR C-terminal helix-turn-helix domain"/>
    <property type="match status" value="1"/>
</dbReference>
<dbReference type="PANTHER" id="PTHR33744:SF7">
    <property type="entry name" value="PUCR FAMILY TRANSCRIPTIONAL REGULATOR"/>
    <property type="match status" value="1"/>
</dbReference>
<evidence type="ECO:0000259" key="1">
    <source>
        <dbReference type="Pfam" id="PF07905"/>
    </source>
</evidence>
<dbReference type="STRING" id="717606.PaecuDRAFT_3925"/>
<name>E0IE34_9BACL</name>
<dbReference type="Pfam" id="PF13556">
    <property type="entry name" value="HTH_30"/>
    <property type="match status" value="1"/>
</dbReference>